<keyword evidence="7" id="KW-1185">Reference proteome</keyword>
<dbReference type="Pfam" id="PF03466">
    <property type="entry name" value="LysR_substrate"/>
    <property type="match status" value="1"/>
</dbReference>
<comment type="similarity">
    <text evidence="1">Belongs to the LysR transcriptional regulatory family.</text>
</comment>
<dbReference type="Pfam" id="PF00126">
    <property type="entry name" value="HTH_1"/>
    <property type="match status" value="1"/>
</dbReference>
<dbReference type="CDD" id="cd05466">
    <property type="entry name" value="PBP2_LTTR_substrate"/>
    <property type="match status" value="1"/>
</dbReference>
<dbReference type="RefSeq" id="WP_057942740.1">
    <property type="nucleotide sequence ID" value="NZ_CP011131.1"/>
</dbReference>
<dbReference type="SUPFAM" id="SSF46785">
    <property type="entry name" value="Winged helix' DNA-binding domain"/>
    <property type="match status" value="1"/>
</dbReference>
<dbReference type="InterPro" id="IPR036388">
    <property type="entry name" value="WH-like_DNA-bd_sf"/>
</dbReference>
<proteinExistence type="inferred from homology"/>
<evidence type="ECO:0000256" key="3">
    <source>
        <dbReference type="ARBA" id="ARBA00023125"/>
    </source>
</evidence>
<accession>A0ABY3XJ29</accession>
<dbReference type="Gene3D" id="1.10.10.10">
    <property type="entry name" value="Winged helix-like DNA-binding domain superfamily/Winged helix DNA-binding domain"/>
    <property type="match status" value="1"/>
</dbReference>
<evidence type="ECO:0000256" key="4">
    <source>
        <dbReference type="ARBA" id="ARBA00023163"/>
    </source>
</evidence>
<evidence type="ECO:0000313" key="7">
    <source>
        <dbReference type="Proteomes" id="UP000829194"/>
    </source>
</evidence>
<gene>
    <name evidence="6" type="ORF">MOV92_10365</name>
</gene>
<dbReference type="InterPro" id="IPR000847">
    <property type="entry name" value="LysR_HTH_N"/>
</dbReference>
<evidence type="ECO:0000313" key="6">
    <source>
        <dbReference type="EMBL" id="UNP31616.1"/>
    </source>
</evidence>
<keyword evidence="4" id="KW-0804">Transcription</keyword>
<sequence length="290" mass="32040">MKSQLSLPQIRAFCALAQHRSFKAAADSLGVSQPTIVSQIAGIEEAYGTKLFQRQRENNRLTDIGIAVLAPLRAVLDQVREAEFILLSHSTAQTGELNVVAVNPVRTSKLIREFRILCPNIRVNVSFVASDKAQSLIDREAVDVGFFVQSEGRPGQQAFHFYSYELMAIVPAEHRLAHKPTLSIEDFAGEELVIREPGSLTRKMFLAALDNAGIKSRIAYELGSRESVREAVAQGLGVSVVAEDEHTPHERIVTKKIIGADLRADSSLVVLNKHLSSPQVKTLIELIRRR</sequence>
<organism evidence="6 7">
    <name type="scientific">Lysobacter gummosus</name>
    <dbReference type="NCBI Taxonomy" id="262324"/>
    <lineage>
        <taxon>Bacteria</taxon>
        <taxon>Pseudomonadati</taxon>
        <taxon>Pseudomonadota</taxon>
        <taxon>Gammaproteobacteria</taxon>
        <taxon>Lysobacterales</taxon>
        <taxon>Lysobacteraceae</taxon>
        <taxon>Lysobacter</taxon>
    </lineage>
</organism>
<keyword evidence="2" id="KW-0805">Transcription regulation</keyword>
<evidence type="ECO:0000256" key="1">
    <source>
        <dbReference type="ARBA" id="ARBA00009437"/>
    </source>
</evidence>
<keyword evidence="3" id="KW-0238">DNA-binding</keyword>
<protein>
    <submittedName>
        <fullName evidence="6">LysR substrate-binding domain-containing protein</fullName>
    </submittedName>
</protein>
<dbReference type="PANTHER" id="PTHR30346:SF28">
    <property type="entry name" value="HTH-TYPE TRANSCRIPTIONAL REGULATOR CYNR"/>
    <property type="match status" value="1"/>
</dbReference>
<reference evidence="6 7" key="1">
    <citation type="submission" date="2022-03" db="EMBL/GenBank/DDBJ databases">
        <title>Complete genome sequence of Lysobacter capsici VKM B-2533 and Lysobacter gummosus 10.1.1, promising sources of lytic agents.</title>
        <authorList>
            <person name="Tarlachkov S.V."/>
            <person name="Kudryakova I.V."/>
            <person name="Afoshin A.S."/>
            <person name="Leontyevskaya E.A."/>
            <person name="Leontyevskaya N.V."/>
        </authorList>
    </citation>
    <scope>NUCLEOTIDE SEQUENCE [LARGE SCALE GENOMIC DNA]</scope>
    <source>
        <strain evidence="6 7">10.1.1</strain>
    </source>
</reference>
<evidence type="ECO:0000259" key="5">
    <source>
        <dbReference type="PROSITE" id="PS50931"/>
    </source>
</evidence>
<dbReference type="PRINTS" id="PR00039">
    <property type="entry name" value="HTHLYSR"/>
</dbReference>
<feature type="domain" description="HTH lysR-type" evidence="5">
    <location>
        <begin position="5"/>
        <end position="62"/>
    </location>
</feature>
<dbReference type="PROSITE" id="PS50931">
    <property type="entry name" value="HTH_LYSR"/>
    <property type="match status" value="1"/>
</dbReference>
<dbReference type="EMBL" id="CP093547">
    <property type="protein sequence ID" value="UNP31616.1"/>
    <property type="molecule type" value="Genomic_DNA"/>
</dbReference>
<name>A0ABY3XJ29_9GAMM</name>
<dbReference type="InterPro" id="IPR005119">
    <property type="entry name" value="LysR_subst-bd"/>
</dbReference>
<evidence type="ECO:0000256" key="2">
    <source>
        <dbReference type="ARBA" id="ARBA00023015"/>
    </source>
</evidence>
<dbReference type="InterPro" id="IPR036390">
    <property type="entry name" value="WH_DNA-bd_sf"/>
</dbReference>
<dbReference type="SUPFAM" id="SSF53850">
    <property type="entry name" value="Periplasmic binding protein-like II"/>
    <property type="match status" value="1"/>
</dbReference>
<dbReference type="PANTHER" id="PTHR30346">
    <property type="entry name" value="TRANSCRIPTIONAL DUAL REGULATOR HCAR-RELATED"/>
    <property type="match status" value="1"/>
</dbReference>
<dbReference type="Proteomes" id="UP000829194">
    <property type="component" value="Chromosome"/>
</dbReference>
<dbReference type="Gene3D" id="3.40.190.290">
    <property type="match status" value="1"/>
</dbReference>